<protein>
    <submittedName>
        <fullName evidence="1">DUF4127 family protein</fullName>
    </submittedName>
</protein>
<dbReference type="Pfam" id="PF13552">
    <property type="entry name" value="DUF4127"/>
    <property type="match status" value="1"/>
</dbReference>
<dbReference type="RefSeq" id="WP_154527160.1">
    <property type="nucleotide sequence ID" value="NZ_VULZ01000016.1"/>
</dbReference>
<organism evidence="1 2">
    <name type="scientific">Porcincola intestinalis</name>
    <dbReference type="NCBI Taxonomy" id="2606632"/>
    <lineage>
        <taxon>Bacteria</taxon>
        <taxon>Bacillati</taxon>
        <taxon>Bacillota</taxon>
        <taxon>Clostridia</taxon>
        <taxon>Lachnospirales</taxon>
        <taxon>Lachnospiraceae</taxon>
        <taxon>Porcincola</taxon>
    </lineage>
</organism>
<proteinExistence type="predicted"/>
<gene>
    <name evidence="1" type="ORF">FYJ35_12675</name>
</gene>
<evidence type="ECO:0000313" key="1">
    <source>
        <dbReference type="EMBL" id="MSS15873.1"/>
    </source>
</evidence>
<dbReference type="InterPro" id="IPR025394">
    <property type="entry name" value="DUF4127"/>
</dbReference>
<dbReference type="EMBL" id="VULZ01000016">
    <property type="protein sequence ID" value="MSS15873.1"/>
    <property type="molecule type" value="Genomic_DNA"/>
</dbReference>
<evidence type="ECO:0000313" key="2">
    <source>
        <dbReference type="Proteomes" id="UP000481852"/>
    </source>
</evidence>
<sequence length="509" mass="57872">MIKIVLLPMDERPCNRRYAEELFSHDDIRIVCPGKLGNKKEPADIHEIVSFLEQECADADGLVLSMDMLLYGGLVPSRIHHLSSCDLAQRMEVVKKIRVRYPSLKIYAWHCIMRCPDYSSDEEEPDYYEQYGAMIHKIGEAVHKSRVDMCDPGEVDRLLRRMDQGALDDYVSRRAMNKAMNLKALDFVDAGVIDALVIPQDDSAPFGYAAMDQKEIRAAVVERNLMDKVLIYPGADEVSLTLTARMVNHLRGKKPSVYIRYASEQAKMVIPIYEGNSLENTVKSHVISAGCRICDTMKDADFVLMVTAPAYRIREANEQPSLDPGYLTERNLPELLDETEECLRRGKPVVICDNAYGNGGELALIRMLNKLKILDKIAGYAGWNTSANTLGTALAEGVDFDAHGRSQAHMNFLMERYVEDCGYMSNVRWKIDSLLGTKNLQDGIDLSPFSYTEVGEERGVVSQLIQKELEHYIHTDMSSVSERVQIEDVWMPWRRMFEAGIRVWYQFNE</sequence>
<reference evidence="1 2" key="1">
    <citation type="submission" date="2019-08" db="EMBL/GenBank/DDBJ databases">
        <title>In-depth cultivation of the pig gut microbiome towards novel bacterial diversity and tailored functional studies.</title>
        <authorList>
            <person name="Wylensek D."/>
            <person name="Hitch T.C.A."/>
            <person name="Clavel T."/>
        </authorList>
    </citation>
    <scope>NUCLEOTIDE SEQUENCE [LARGE SCALE GENOMIC DNA]</scope>
    <source>
        <strain evidence="1 2">Oil+RF-744-WCA-WT-11</strain>
    </source>
</reference>
<dbReference type="AlphaFoldDB" id="A0A6L5X8Y0"/>
<accession>A0A6L5X8Y0</accession>
<dbReference type="Proteomes" id="UP000481852">
    <property type="component" value="Unassembled WGS sequence"/>
</dbReference>
<keyword evidence="2" id="KW-1185">Reference proteome</keyword>
<name>A0A6L5X8Y0_9FIRM</name>
<comment type="caution">
    <text evidence="1">The sequence shown here is derived from an EMBL/GenBank/DDBJ whole genome shotgun (WGS) entry which is preliminary data.</text>
</comment>